<gene>
    <name evidence="2" type="ORF">MAPG_10580</name>
</gene>
<reference evidence="4" key="2">
    <citation type="submission" date="2010-05" db="EMBL/GenBank/DDBJ databases">
        <title>The genome sequence of Magnaporthe poae strain ATCC 64411.</title>
        <authorList>
            <person name="Ma L.-J."/>
            <person name="Dead R."/>
            <person name="Young S."/>
            <person name="Zeng Q."/>
            <person name="Koehrsen M."/>
            <person name="Alvarado L."/>
            <person name="Berlin A."/>
            <person name="Chapman S.B."/>
            <person name="Chen Z."/>
            <person name="Freedman E."/>
            <person name="Gellesch M."/>
            <person name="Goldberg J."/>
            <person name="Griggs A."/>
            <person name="Gujja S."/>
            <person name="Heilman E.R."/>
            <person name="Heiman D."/>
            <person name="Hepburn T."/>
            <person name="Howarth C."/>
            <person name="Jen D."/>
            <person name="Larson L."/>
            <person name="Mehta T."/>
            <person name="Neiman D."/>
            <person name="Pearson M."/>
            <person name="Roberts A."/>
            <person name="Saif S."/>
            <person name="Shea T."/>
            <person name="Shenoy N."/>
            <person name="Sisk P."/>
            <person name="Stolte C."/>
            <person name="Sykes S."/>
            <person name="Walk T."/>
            <person name="White J."/>
            <person name="Yandava C."/>
            <person name="Haas B."/>
            <person name="Nusbaum C."/>
            <person name="Birren B."/>
        </authorList>
    </citation>
    <scope>NUCLEOTIDE SEQUENCE [LARGE SCALE GENOMIC DNA]</scope>
    <source>
        <strain evidence="4">ATCC 64411 / 73-15</strain>
    </source>
</reference>
<reference evidence="2" key="3">
    <citation type="submission" date="2011-03" db="EMBL/GenBank/DDBJ databases">
        <title>Annotation of Magnaporthe poae ATCC 64411.</title>
        <authorList>
            <person name="Ma L.-J."/>
            <person name="Dead R."/>
            <person name="Young S.K."/>
            <person name="Zeng Q."/>
            <person name="Gargeya S."/>
            <person name="Fitzgerald M."/>
            <person name="Haas B."/>
            <person name="Abouelleil A."/>
            <person name="Alvarado L."/>
            <person name="Arachchi H.M."/>
            <person name="Berlin A."/>
            <person name="Brown A."/>
            <person name="Chapman S.B."/>
            <person name="Chen Z."/>
            <person name="Dunbar C."/>
            <person name="Freedman E."/>
            <person name="Gearin G."/>
            <person name="Gellesch M."/>
            <person name="Goldberg J."/>
            <person name="Griggs A."/>
            <person name="Gujja S."/>
            <person name="Heiman D."/>
            <person name="Howarth C."/>
            <person name="Larson L."/>
            <person name="Lui A."/>
            <person name="MacDonald P.J.P."/>
            <person name="Mehta T."/>
            <person name="Montmayeur A."/>
            <person name="Murphy C."/>
            <person name="Neiman D."/>
            <person name="Pearson M."/>
            <person name="Priest M."/>
            <person name="Roberts A."/>
            <person name="Saif S."/>
            <person name="Shea T."/>
            <person name="Shenoy N."/>
            <person name="Sisk P."/>
            <person name="Stolte C."/>
            <person name="Sykes S."/>
            <person name="Yandava C."/>
            <person name="Wortman J."/>
            <person name="Nusbaum C."/>
            <person name="Birren B."/>
        </authorList>
    </citation>
    <scope>NUCLEOTIDE SEQUENCE</scope>
    <source>
        <strain evidence="2">ATCC 64411</strain>
    </source>
</reference>
<name>A0A0C4ECZ1_MAGP6</name>
<dbReference type="VEuPathDB" id="FungiDB:MAPG_10580"/>
<dbReference type="Proteomes" id="UP000011715">
    <property type="component" value="Unassembled WGS sequence"/>
</dbReference>
<accession>A0A0C4ECZ1</accession>
<proteinExistence type="predicted"/>
<feature type="region of interest" description="Disordered" evidence="1">
    <location>
        <begin position="1"/>
        <end position="24"/>
    </location>
</feature>
<dbReference type="EnsemblFungi" id="MAPG_10580T0">
    <property type="protein sequence ID" value="MAPG_10580T0"/>
    <property type="gene ID" value="MAPG_10580"/>
</dbReference>
<reference evidence="3" key="4">
    <citation type="journal article" date="2015" name="G3 (Bethesda)">
        <title>Genome sequences of three phytopathogenic species of the Magnaporthaceae family of fungi.</title>
        <authorList>
            <person name="Okagaki L.H."/>
            <person name="Nunes C.C."/>
            <person name="Sailsbery J."/>
            <person name="Clay B."/>
            <person name="Brown D."/>
            <person name="John T."/>
            <person name="Oh Y."/>
            <person name="Young N."/>
            <person name="Fitzgerald M."/>
            <person name="Haas B.J."/>
            <person name="Zeng Q."/>
            <person name="Young S."/>
            <person name="Adiconis X."/>
            <person name="Fan L."/>
            <person name="Levin J.Z."/>
            <person name="Mitchell T.K."/>
            <person name="Okubara P.A."/>
            <person name="Farman M.L."/>
            <person name="Kohn L.M."/>
            <person name="Birren B."/>
            <person name="Ma L.-J."/>
            <person name="Dean R.A."/>
        </authorList>
    </citation>
    <scope>NUCLEOTIDE SEQUENCE</scope>
    <source>
        <strain evidence="3">ATCC 64411 / 73-15</strain>
    </source>
</reference>
<evidence type="ECO:0000313" key="3">
    <source>
        <dbReference type="EnsemblFungi" id="MAPG_10580T0"/>
    </source>
</evidence>
<dbReference type="AlphaFoldDB" id="A0A0C4ECZ1"/>
<reference evidence="3" key="5">
    <citation type="submission" date="2015-06" db="UniProtKB">
        <authorList>
            <consortium name="EnsemblFungi"/>
        </authorList>
    </citation>
    <scope>IDENTIFICATION</scope>
    <source>
        <strain evidence="3">ATCC 64411</strain>
    </source>
</reference>
<dbReference type="EMBL" id="ADBL01002363">
    <property type="status" value="NOT_ANNOTATED_CDS"/>
    <property type="molecule type" value="Genomic_DNA"/>
</dbReference>
<evidence type="ECO:0000256" key="1">
    <source>
        <dbReference type="SAM" id="MobiDB-lite"/>
    </source>
</evidence>
<evidence type="ECO:0000313" key="4">
    <source>
        <dbReference type="Proteomes" id="UP000011715"/>
    </source>
</evidence>
<reference evidence="2" key="1">
    <citation type="submission" date="2010-05" db="EMBL/GenBank/DDBJ databases">
        <title>The Genome Sequence of Magnaporthe poae strain ATCC 64411.</title>
        <authorList>
            <consortium name="The Broad Institute Genome Sequencing Platform"/>
            <consortium name="Broad Institute Genome Sequencing Center for Infectious Disease"/>
            <person name="Ma L.-J."/>
            <person name="Dead R."/>
            <person name="Young S."/>
            <person name="Zeng Q."/>
            <person name="Koehrsen M."/>
            <person name="Alvarado L."/>
            <person name="Berlin A."/>
            <person name="Chapman S.B."/>
            <person name="Chen Z."/>
            <person name="Freedman E."/>
            <person name="Gellesch M."/>
            <person name="Goldberg J."/>
            <person name="Griggs A."/>
            <person name="Gujja S."/>
            <person name="Heilman E.R."/>
            <person name="Heiman D."/>
            <person name="Hepburn T."/>
            <person name="Howarth C."/>
            <person name="Jen D."/>
            <person name="Larson L."/>
            <person name="Mehta T."/>
            <person name="Neiman D."/>
            <person name="Pearson M."/>
            <person name="Roberts A."/>
            <person name="Saif S."/>
            <person name="Shea T."/>
            <person name="Shenoy N."/>
            <person name="Sisk P."/>
            <person name="Stolte C."/>
            <person name="Sykes S."/>
            <person name="Walk T."/>
            <person name="White J."/>
            <person name="Yandava C."/>
            <person name="Haas B."/>
            <person name="Nusbaum C."/>
            <person name="Birren B."/>
        </authorList>
    </citation>
    <scope>NUCLEOTIDE SEQUENCE</scope>
    <source>
        <strain evidence="2">ATCC 64411</strain>
    </source>
</reference>
<evidence type="ECO:0000313" key="2">
    <source>
        <dbReference type="EMBL" id="KLU90728.1"/>
    </source>
</evidence>
<organism evidence="3 4">
    <name type="scientific">Magnaporthiopsis poae (strain ATCC 64411 / 73-15)</name>
    <name type="common">Kentucky bluegrass fungus</name>
    <name type="synonym">Magnaporthe poae</name>
    <dbReference type="NCBI Taxonomy" id="644358"/>
    <lineage>
        <taxon>Eukaryota</taxon>
        <taxon>Fungi</taxon>
        <taxon>Dikarya</taxon>
        <taxon>Ascomycota</taxon>
        <taxon>Pezizomycotina</taxon>
        <taxon>Sordariomycetes</taxon>
        <taxon>Sordariomycetidae</taxon>
        <taxon>Magnaporthales</taxon>
        <taxon>Magnaporthaceae</taxon>
        <taxon>Magnaporthiopsis</taxon>
    </lineage>
</organism>
<keyword evidence="4" id="KW-1185">Reference proteome</keyword>
<dbReference type="EMBL" id="GL876975">
    <property type="protein sequence ID" value="KLU90728.1"/>
    <property type="molecule type" value="Genomic_DNA"/>
</dbReference>
<sequence>MGDGMPVFYARSGTGGSYPDLHPRSRAAPAMITTDADYEIAAQEQRIGIEEDKTSAADATDEEQAKIGARADAGD</sequence>
<feature type="region of interest" description="Disordered" evidence="1">
    <location>
        <begin position="48"/>
        <end position="75"/>
    </location>
</feature>
<protein>
    <submittedName>
        <fullName evidence="2 3">Uncharacterized protein</fullName>
    </submittedName>
</protein>